<dbReference type="RefSeq" id="WP_009351312.1">
    <property type="nucleotide sequence ID" value="NZ_CP024970.1"/>
</dbReference>
<gene>
    <name evidence="1" type="ORF">JGC47_15410</name>
</gene>
<dbReference type="GO" id="GO:0003677">
    <property type="term" value="F:DNA binding"/>
    <property type="evidence" value="ECO:0007669"/>
    <property type="project" value="UniProtKB-KW"/>
</dbReference>
<organism evidence="1 2">
    <name type="scientific">Erwinia amylovora</name>
    <name type="common">Fire blight bacteria</name>
    <dbReference type="NCBI Taxonomy" id="552"/>
    <lineage>
        <taxon>Bacteria</taxon>
        <taxon>Pseudomonadati</taxon>
        <taxon>Pseudomonadota</taxon>
        <taxon>Gammaproteobacteria</taxon>
        <taxon>Enterobacterales</taxon>
        <taxon>Erwiniaceae</taxon>
        <taxon>Erwinia</taxon>
    </lineage>
</organism>
<protein>
    <submittedName>
        <fullName evidence="1">DNA-binding protein</fullName>
    </submittedName>
</protein>
<keyword evidence="2" id="KW-1185">Reference proteome</keyword>
<dbReference type="GeneID" id="97607404"/>
<proteinExistence type="predicted"/>
<name>A0ABX7MGA1_ERWAM</name>
<sequence length="179" mass="19417">MPLFHFTLLLKDVTSETPELEDHLYASGCDDALVCFYGKAVYLEFDRHSDSFANAIMSAVRAIESSPLAATVTAVDASLVGLSDIAQLSNLTRQSIAMLKDGTRGTGDFPSPIQRINGNSPLWSWASVASWLQRHGKIAAPLAENARTLEEINLALQLRNANGLKVQQFCRALTSGHAD</sequence>
<accession>A0ABX7MGA1</accession>
<evidence type="ECO:0000313" key="1">
    <source>
        <dbReference type="EMBL" id="QSI91441.1"/>
    </source>
</evidence>
<reference evidence="1 2" key="1">
    <citation type="submission" date="2020-12" db="EMBL/GenBank/DDBJ databases">
        <title>Genome sequence of Erwinia amylovora ATCC15580, a type strain.</title>
        <authorList>
            <person name="Kang I.-J."/>
            <person name="Roh E."/>
        </authorList>
    </citation>
    <scope>NUCLEOTIDE SEQUENCE [LARGE SCALE GENOMIC DNA]</scope>
    <source>
        <strain evidence="1 2">ATCC 15580</strain>
    </source>
</reference>
<evidence type="ECO:0000313" key="2">
    <source>
        <dbReference type="Proteomes" id="UP000662840"/>
    </source>
</evidence>
<keyword evidence="1" id="KW-0238">DNA-binding</keyword>
<dbReference type="EMBL" id="CP066796">
    <property type="protein sequence ID" value="QSI91441.1"/>
    <property type="molecule type" value="Genomic_DNA"/>
</dbReference>
<dbReference type="Proteomes" id="UP000662840">
    <property type="component" value="Chromosome"/>
</dbReference>